<feature type="non-terminal residue" evidence="6">
    <location>
        <position position="1"/>
    </location>
</feature>
<dbReference type="GO" id="GO:0070008">
    <property type="term" value="F:serine-type exopeptidase activity"/>
    <property type="evidence" value="ECO:0007669"/>
    <property type="project" value="InterPro"/>
</dbReference>
<name>A0A2G9SJB1_AQUCT</name>
<dbReference type="Proteomes" id="UP000228934">
    <property type="component" value="Unassembled WGS sequence"/>
</dbReference>
<keyword evidence="7" id="KW-1185">Reference proteome</keyword>
<proteinExistence type="inferred from homology"/>
<evidence type="ECO:0000256" key="3">
    <source>
        <dbReference type="ARBA" id="ARBA00022729"/>
    </source>
</evidence>
<dbReference type="PANTHER" id="PTHR11010:SF11">
    <property type="entry name" value="THYMUS-SPECIFIC SERINE PROTEASE"/>
    <property type="match status" value="1"/>
</dbReference>
<evidence type="ECO:0000256" key="5">
    <source>
        <dbReference type="ARBA" id="ARBA00023180"/>
    </source>
</evidence>
<evidence type="ECO:0000313" key="6">
    <source>
        <dbReference type="EMBL" id="PIO40164.1"/>
    </source>
</evidence>
<reference evidence="7" key="1">
    <citation type="journal article" date="2017" name="Nat. Commun.">
        <title>The North American bullfrog draft genome provides insight into hormonal regulation of long noncoding RNA.</title>
        <authorList>
            <person name="Hammond S.A."/>
            <person name="Warren R.L."/>
            <person name="Vandervalk B.P."/>
            <person name="Kucuk E."/>
            <person name="Khan H."/>
            <person name="Gibb E.A."/>
            <person name="Pandoh P."/>
            <person name="Kirk H."/>
            <person name="Zhao Y."/>
            <person name="Jones M."/>
            <person name="Mungall A.J."/>
            <person name="Coope R."/>
            <person name="Pleasance S."/>
            <person name="Moore R.A."/>
            <person name="Holt R.A."/>
            <person name="Round J.M."/>
            <person name="Ohora S."/>
            <person name="Walle B.V."/>
            <person name="Veldhoen N."/>
            <person name="Helbing C.C."/>
            <person name="Birol I."/>
        </authorList>
    </citation>
    <scope>NUCLEOTIDE SEQUENCE [LARGE SCALE GENOMIC DNA]</scope>
</reference>
<dbReference type="GO" id="GO:0005768">
    <property type="term" value="C:endosome"/>
    <property type="evidence" value="ECO:0007669"/>
    <property type="project" value="TreeGrafter"/>
</dbReference>
<evidence type="ECO:0000256" key="4">
    <source>
        <dbReference type="ARBA" id="ARBA00022801"/>
    </source>
</evidence>
<dbReference type="GO" id="GO:0008239">
    <property type="term" value="F:dipeptidyl-peptidase activity"/>
    <property type="evidence" value="ECO:0007669"/>
    <property type="project" value="TreeGrafter"/>
</dbReference>
<dbReference type="PANTHER" id="PTHR11010">
    <property type="entry name" value="PROTEASE S28 PRO-X CARBOXYPEPTIDASE-RELATED"/>
    <property type="match status" value="1"/>
</dbReference>
<accession>A0A2G9SJB1</accession>
<protein>
    <submittedName>
        <fullName evidence="6">Uncharacterized protein</fullName>
    </submittedName>
</protein>
<keyword evidence="5" id="KW-0325">Glycoprotein</keyword>
<dbReference type="AlphaFoldDB" id="A0A2G9SJB1"/>
<dbReference type="Gene3D" id="3.40.50.1820">
    <property type="entry name" value="alpha/beta hydrolase"/>
    <property type="match status" value="1"/>
</dbReference>
<organism evidence="6 7">
    <name type="scientific">Aquarana catesbeiana</name>
    <name type="common">American bullfrog</name>
    <name type="synonym">Rana catesbeiana</name>
    <dbReference type="NCBI Taxonomy" id="8400"/>
    <lineage>
        <taxon>Eukaryota</taxon>
        <taxon>Metazoa</taxon>
        <taxon>Chordata</taxon>
        <taxon>Craniata</taxon>
        <taxon>Vertebrata</taxon>
        <taxon>Euteleostomi</taxon>
        <taxon>Amphibia</taxon>
        <taxon>Batrachia</taxon>
        <taxon>Anura</taxon>
        <taxon>Neobatrachia</taxon>
        <taxon>Ranoidea</taxon>
        <taxon>Ranidae</taxon>
        <taxon>Aquarana</taxon>
    </lineage>
</organism>
<evidence type="ECO:0000256" key="2">
    <source>
        <dbReference type="ARBA" id="ARBA00022670"/>
    </source>
</evidence>
<evidence type="ECO:0000256" key="1">
    <source>
        <dbReference type="ARBA" id="ARBA00011079"/>
    </source>
</evidence>
<keyword evidence="4" id="KW-0378">Hydrolase</keyword>
<keyword evidence="2" id="KW-0645">Protease</keyword>
<sequence length="76" mass="8614">YWINEEFWQRPGGPVFLYIGGEAAESEFSVLSGEHVELAQKHRSLLVSLEHRYYGASINQDGLTLEGIRFLSSQQA</sequence>
<dbReference type="GO" id="GO:0006508">
    <property type="term" value="P:proteolysis"/>
    <property type="evidence" value="ECO:0007669"/>
    <property type="project" value="UniProtKB-KW"/>
</dbReference>
<keyword evidence="3" id="KW-0732">Signal</keyword>
<dbReference type="InterPro" id="IPR008758">
    <property type="entry name" value="Peptidase_S28"/>
</dbReference>
<dbReference type="Pfam" id="PF05577">
    <property type="entry name" value="Peptidase_S28"/>
    <property type="match status" value="1"/>
</dbReference>
<dbReference type="InterPro" id="IPR029058">
    <property type="entry name" value="AB_hydrolase_fold"/>
</dbReference>
<dbReference type="EMBL" id="KV924665">
    <property type="protein sequence ID" value="PIO40164.1"/>
    <property type="molecule type" value="Genomic_DNA"/>
</dbReference>
<comment type="similarity">
    <text evidence="1">Belongs to the peptidase S28 family.</text>
</comment>
<evidence type="ECO:0000313" key="7">
    <source>
        <dbReference type="Proteomes" id="UP000228934"/>
    </source>
</evidence>
<gene>
    <name evidence="6" type="ORF">AB205_0186460</name>
</gene>
<dbReference type="OrthoDB" id="1735038at2759"/>
<dbReference type="GO" id="GO:0005764">
    <property type="term" value="C:lysosome"/>
    <property type="evidence" value="ECO:0007669"/>
    <property type="project" value="TreeGrafter"/>
</dbReference>